<name>A0A0E4H393_9STRE</name>
<organism evidence="2 3">
    <name type="scientific">Streptococcus varani</name>
    <dbReference type="NCBI Taxonomy" id="1608583"/>
    <lineage>
        <taxon>Bacteria</taxon>
        <taxon>Bacillati</taxon>
        <taxon>Bacillota</taxon>
        <taxon>Bacilli</taxon>
        <taxon>Lactobacillales</taxon>
        <taxon>Streptococcaceae</taxon>
        <taxon>Streptococcus</taxon>
    </lineage>
</organism>
<dbReference type="Gene3D" id="3.90.20.10">
    <property type="match status" value="1"/>
</dbReference>
<reference evidence="3" key="1">
    <citation type="submission" date="2015-03" db="EMBL/GenBank/DDBJ databases">
        <authorList>
            <person name="Urmite Genomes"/>
        </authorList>
    </citation>
    <scope>NUCLEOTIDE SEQUENCE [LARGE SCALE GENOMIC DNA]</scope>
    <source>
        <strain evidence="3">FF10</strain>
    </source>
</reference>
<evidence type="ECO:0000313" key="2">
    <source>
        <dbReference type="EMBL" id="CQR24356.1"/>
    </source>
</evidence>
<dbReference type="Proteomes" id="UP000198604">
    <property type="component" value="Unassembled WGS sequence"/>
</dbReference>
<proteinExistence type="predicted"/>
<keyword evidence="1" id="KW-0472">Membrane</keyword>
<accession>A0A0E4H393</accession>
<sequence length="147" mass="17212">MINNKYDDNFSSIPSPVIPLRTNKASAPVQNNGIIDLEKHQEETNMPQDTYSKSEIDLKFDKISSDIQHGFDKVDLEFNKVDLKFDKLEQQINLKFDSFERRIENLLLSQENKRLDEQAKNKKEFMYWAIGILVALASVAFPIWFRK</sequence>
<keyword evidence="3" id="KW-1185">Reference proteome</keyword>
<dbReference type="EMBL" id="CTEN01000001">
    <property type="protein sequence ID" value="CQR24356.1"/>
    <property type="molecule type" value="Genomic_DNA"/>
</dbReference>
<evidence type="ECO:0000313" key="3">
    <source>
        <dbReference type="Proteomes" id="UP000198604"/>
    </source>
</evidence>
<keyword evidence="1" id="KW-0812">Transmembrane</keyword>
<dbReference type="RefSeq" id="WP_245620284.1">
    <property type="nucleotide sequence ID" value="NZ_CTEN01000001.1"/>
</dbReference>
<feature type="transmembrane region" description="Helical" evidence="1">
    <location>
        <begin position="125"/>
        <end position="145"/>
    </location>
</feature>
<evidence type="ECO:0000256" key="1">
    <source>
        <dbReference type="SAM" id="Phobius"/>
    </source>
</evidence>
<dbReference type="AlphaFoldDB" id="A0A0E4H393"/>
<gene>
    <name evidence="2" type="ORF">BN1356_00711</name>
</gene>
<keyword evidence="1" id="KW-1133">Transmembrane helix</keyword>
<protein>
    <submittedName>
        <fullName evidence="2">Uncharacterized protein</fullName>
    </submittedName>
</protein>